<comment type="subcellular location">
    <subcellularLocation>
        <location evidence="1">Membrane</location>
        <topology evidence="1">Multi-pass membrane protein</topology>
    </subcellularLocation>
</comment>
<dbReference type="GO" id="GO:0016020">
    <property type="term" value="C:membrane"/>
    <property type="evidence" value="ECO:0007669"/>
    <property type="project" value="UniProtKB-SubCell"/>
</dbReference>
<name>A0A915KT54_ROMCU</name>
<organism evidence="6 7">
    <name type="scientific">Romanomermis culicivorax</name>
    <name type="common">Nematode worm</name>
    <dbReference type="NCBI Taxonomy" id="13658"/>
    <lineage>
        <taxon>Eukaryota</taxon>
        <taxon>Metazoa</taxon>
        <taxon>Ecdysozoa</taxon>
        <taxon>Nematoda</taxon>
        <taxon>Enoplea</taxon>
        <taxon>Dorylaimia</taxon>
        <taxon>Mermithida</taxon>
        <taxon>Mermithoidea</taxon>
        <taxon>Mermithidae</taxon>
        <taxon>Romanomermis</taxon>
    </lineage>
</organism>
<proteinExistence type="predicted"/>
<protein>
    <submittedName>
        <fullName evidence="7">Major facilitator superfamily (MFS) profile domain-containing protein</fullName>
    </submittedName>
</protein>
<feature type="transmembrane region" description="Helical" evidence="5">
    <location>
        <begin position="116"/>
        <end position="137"/>
    </location>
</feature>
<dbReference type="PROSITE" id="PS00216">
    <property type="entry name" value="SUGAR_TRANSPORT_1"/>
    <property type="match status" value="1"/>
</dbReference>
<sequence length="168" mass="18342">MGNLRKITVEPVMFLCFAGLYYYQLVRDTGIYRQFCVEKFSPNENLTDLTTICGQQRAILSNFSDSTALSSDLEEDQVQKRATLIIMILSLAVITPAMISDLILSALSDRFGRKVIILIGIGGTLVSILPLIAYFTFPNTVPLYSVIGGNLVAGVSGSLAIVLVDKIE</sequence>
<dbReference type="Proteomes" id="UP000887565">
    <property type="component" value="Unplaced"/>
</dbReference>
<evidence type="ECO:0000256" key="3">
    <source>
        <dbReference type="ARBA" id="ARBA00022989"/>
    </source>
</evidence>
<feature type="transmembrane region" description="Helical" evidence="5">
    <location>
        <begin position="82"/>
        <end position="104"/>
    </location>
</feature>
<evidence type="ECO:0000256" key="1">
    <source>
        <dbReference type="ARBA" id="ARBA00004141"/>
    </source>
</evidence>
<keyword evidence="6" id="KW-1185">Reference proteome</keyword>
<accession>A0A915KT54</accession>
<evidence type="ECO:0000313" key="7">
    <source>
        <dbReference type="WBParaSite" id="nRc.2.0.1.t42089-RA"/>
    </source>
</evidence>
<dbReference type="WBParaSite" id="nRc.2.0.1.t42089-RA">
    <property type="protein sequence ID" value="nRc.2.0.1.t42089-RA"/>
    <property type="gene ID" value="nRc.2.0.1.g42089"/>
</dbReference>
<evidence type="ECO:0000256" key="4">
    <source>
        <dbReference type="ARBA" id="ARBA00023136"/>
    </source>
</evidence>
<evidence type="ECO:0000313" key="6">
    <source>
        <dbReference type="Proteomes" id="UP000887565"/>
    </source>
</evidence>
<keyword evidence="2 5" id="KW-0812">Transmembrane</keyword>
<feature type="transmembrane region" description="Helical" evidence="5">
    <location>
        <begin position="143"/>
        <end position="164"/>
    </location>
</feature>
<reference evidence="7" key="1">
    <citation type="submission" date="2022-11" db="UniProtKB">
        <authorList>
            <consortium name="WormBaseParasite"/>
        </authorList>
    </citation>
    <scope>IDENTIFICATION</scope>
</reference>
<feature type="transmembrane region" description="Helical" evidence="5">
    <location>
        <begin position="7"/>
        <end position="25"/>
    </location>
</feature>
<dbReference type="GO" id="GO:0022857">
    <property type="term" value="F:transmembrane transporter activity"/>
    <property type="evidence" value="ECO:0007669"/>
    <property type="project" value="InterPro"/>
</dbReference>
<keyword evidence="3 5" id="KW-1133">Transmembrane helix</keyword>
<evidence type="ECO:0000256" key="5">
    <source>
        <dbReference type="SAM" id="Phobius"/>
    </source>
</evidence>
<dbReference type="InterPro" id="IPR036259">
    <property type="entry name" value="MFS_trans_sf"/>
</dbReference>
<dbReference type="InterPro" id="IPR005829">
    <property type="entry name" value="Sugar_transporter_CS"/>
</dbReference>
<dbReference type="AlphaFoldDB" id="A0A915KT54"/>
<dbReference type="Gene3D" id="1.20.1250.20">
    <property type="entry name" value="MFS general substrate transporter like domains"/>
    <property type="match status" value="1"/>
</dbReference>
<dbReference type="PANTHER" id="PTHR23507">
    <property type="entry name" value="ZGC:174356"/>
    <property type="match status" value="1"/>
</dbReference>
<dbReference type="PANTHER" id="PTHR23507:SF1">
    <property type="entry name" value="FI18259P1-RELATED"/>
    <property type="match status" value="1"/>
</dbReference>
<evidence type="ECO:0000256" key="2">
    <source>
        <dbReference type="ARBA" id="ARBA00022692"/>
    </source>
</evidence>
<dbReference type="SUPFAM" id="SSF103473">
    <property type="entry name" value="MFS general substrate transporter"/>
    <property type="match status" value="1"/>
</dbReference>
<keyword evidence="4 5" id="KW-0472">Membrane</keyword>